<feature type="transmembrane region" description="Helical" evidence="1">
    <location>
        <begin position="204"/>
        <end position="222"/>
    </location>
</feature>
<sequence>MSGRSTEPETPKKRVDSTIGTALLIVAFINGGLNAAISKAVSQRGVSNPGVQGRLEFAGLFASTFALSVTMTLAVVVLIVPKVYGREWPWQLPILVIGLGAPLAGLPVTHPNGAGALNHTIDSLRAFMLHYGDSFYSGVVVGVASGVIIAVVARHERRAAALAQADQKELERTRKAARKQSDDPSAVAQMEQFTLFRGRPPKPWGFDLVVLVVVILALTIAAERGLATSASPGPSTTAPQPTRDYAAEARAAYLRDAEAACGRWVAQAPRGPSPNEARAWMQWAGNEIQLRKGMHADWQQVPAPEAIRHEVHSIMTDLVGAHNEFIAAVNDFGARRDHWPAVERYKRANTAAVARARQFGFTAGGCGYEWVVY</sequence>
<keyword evidence="3" id="KW-1185">Reference proteome</keyword>
<name>A0ABQ2UE51_9PSEU</name>
<dbReference type="EMBL" id="BMRE01000004">
    <property type="protein sequence ID" value="GGU25131.1"/>
    <property type="molecule type" value="Genomic_DNA"/>
</dbReference>
<feature type="transmembrane region" description="Helical" evidence="1">
    <location>
        <begin position="20"/>
        <end position="37"/>
    </location>
</feature>
<protein>
    <submittedName>
        <fullName evidence="2">Uncharacterized protein</fullName>
    </submittedName>
</protein>
<gene>
    <name evidence="2" type="ORF">GCM10010178_16630</name>
</gene>
<comment type="caution">
    <text evidence="2">The sequence shown here is derived from an EMBL/GenBank/DDBJ whole genome shotgun (WGS) entry which is preliminary data.</text>
</comment>
<keyword evidence="1" id="KW-0472">Membrane</keyword>
<feature type="transmembrane region" description="Helical" evidence="1">
    <location>
        <begin position="134"/>
        <end position="153"/>
    </location>
</feature>
<evidence type="ECO:0000313" key="3">
    <source>
        <dbReference type="Proteomes" id="UP000649573"/>
    </source>
</evidence>
<dbReference type="Proteomes" id="UP000649573">
    <property type="component" value="Unassembled WGS sequence"/>
</dbReference>
<reference evidence="3" key="1">
    <citation type="journal article" date="2019" name="Int. J. Syst. Evol. Microbiol.">
        <title>The Global Catalogue of Microorganisms (GCM) 10K type strain sequencing project: providing services to taxonomists for standard genome sequencing and annotation.</title>
        <authorList>
            <consortium name="The Broad Institute Genomics Platform"/>
            <consortium name="The Broad Institute Genome Sequencing Center for Infectious Disease"/>
            <person name="Wu L."/>
            <person name="Ma J."/>
        </authorList>
    </citation>
    <scope>NUCLEOTIDE SEQUENCE [LARGE SCALE GENOMIC DNA]</scope>
    <source>
        <strain evidence="3">JCM 3296</strain>
    </source>
</reference>
<keyword evidence="1" id="KW-1133">Transmembrane helix</keyword>
<proteinExistence type="predicted"/>
<evidence type="ECO:0000256" key="1">
    <source>
        <dbReference type="SAM" id="Phobius"/>
    </source>
</evidence>
<organism evidence="2 3">
    <name type="scientific">Lentzea flava</name>
    <dbReference type="NCBI Taxonomy" id="103732"/>
    <lineage>
        <taxon>Bacteria</taxon>
        <taxon>Bacillati</taxon>
        <taxon>Actinomycetota</taxon>
        <taxon>Actinomycetes</taxon>
        <taxon>Pseudonocardiales</taxon>
        <taxon>Pseudonocardiaceae</taxon>
        <taxon>Lentzea</taxon>
    </lineage>
</organism>
<feature type="transmembrane region" description="Helical" evidence="1">
    <location>
        <begin position="57"/>
        <end position="80"/>
    </location>
</feature>
<feature type="transmembrane region" description="Helical" evidence="1">
    <location>
        <begin position="92"/>
        <end position="110"/>
    </location>
</feature>
<evidence type="ECO:0000313" key="2">
    <source>
        <dbReference type="EMBL" id="GGU25131.1"/>
    </source>
</evidence>
<accession>A0ABQ2UE51</accession>
<keyword evidence="1" id="KW-0812">Transmembrane</keyword>
<dbReference type="RefSeq" id="WP_189253009.1">
    <property type="nucleotide sequence ID" value="NZ_BMRE01000004.1"/>
</dbReference>